<dbReference type="AlphaFoldDB" id="A0A1G9AU66"/>
<accession>A0A1G9AU66</accession>
<gene>
    <name evidence="2" type="ORF">SAMN05421806_106125</name>
</gene>
<dbReference type="Proteomes" id="UP000199155">
    <property type="component" value="Unassembled WGS sequence"/>
</dbReference>
<evidence type="ECO:0000313" key="2">
    <source>
        <dbReference type="EMBL" id="SDK30180.1"/>
    </source>
</evidence>
<reference evidence="2 3" key="1">
    <citation type="submission" date="2016-10" db="EMBL/GenBank/DDBJ databases">
        <authorList>
            <person name="de Groot N.N."/>
        </authorList>
    </citation>
    <scope>NUCLEOTIDE SEQUENCE [LARGE SCALE GENOMIC DNA]</scope>
    <source>
        <strain evidence="2 3">CGMCC 4.5727</strain>
    </source>
</reference>
<evidence type="ECO:0000256" key="1">
    <source>
        <dbReference type="SAM" id="MobiDB-lite"/>
    </source>
</evidence>
<protein>
    <submittedName>
        <fullName evidence="2">Uncharacterized protein</fullName>
    </submittedName>
</protein>
<sequence length="226" mass="22773">MSENRSAPPDLTRPVRAAAARLRQLPGAGVVARVADETLDRVGVVSPKSRRIVAYAGAGLLGVAGAIEWPIAVTGAAVVWLTQSRDEDEDVDEAAAGRGAETGSAGRNVESASAGTERAAPDQETAPAPPPGREPEALSEATPPATGEGHHPATPGKGTPPASRRKSAKPAPPPGTSETAAPDTDDPTPPGPGAKLPATKSAGTGRRGTRQPAGAREAVRAEEPLK</sequence>
<dbReference type="STRING" id="417292.SAMN05421806_106125"/>
<proteinExistence type="predicted"/>
<feature type="region of interest" description="Disordered" evidence="1">
    <location>
        <begin position="84"/>
        <end position="226"/>
    </location>
</feature>
<feature type="compositionally biased region" description="Basic and acidic residues" evidence="1">
    <location>
        <begin position="217"/>
        <end position="226"/>
    </location>
</feature>
<keyword evidence="3" id="KW-1185">Reference proteome</keyword>
<dbReference type="EMBL" id="FNFF01000006">
    <property type="protein sequence ID" value="SDK30180.1"/>
    <property type="molecule type" value="Genomic_DNA"/>
</dbReference>
<dbReference type="OrthoDB" id="4249188at2"/>
<evidence type="ECO:0000313" key="3">
    <source>
        <dbReference type="Proteomes" id="UP000199155"/>
    </source>
</evidence>
<organism evidence="2 3">
    <name type="scientific">Streptomyces indicus</name>
    <dbReference type="NCBI Taxonomy" id="417292"/>
    <lineage>
        <taxon>Bacteria</taxon>
        <taxon>Bacillati</taxon>
        <taxon>Actinomycetota</taxon>
        <taxon>Actinomycetes</taxon>
        <taxon>Kitasatosporales</taxon>
        <taxon>Streptomycetaceae</taxon>
        <taxon>Streptomyces</taxon>
    </lineage>
</organism>
<dbReference type="RefSeq" id="WP_093611164.1">
    <property type="nucleotide sequence ID" value="NZ_FNFF01000006.1"/>
</dbReference>
<name>A0A1G9AU66_9ACTN</name>